<keyword evidence="12 13" id="KW-0449">Lipoprotein</keyword>
<evidence type="ECO:0000256" key="3">
    <source>
        <dbReference type="ARBA" id="ARBA00011245"/>
    </source>
</evidence>
<protein>
    <recommendedName>
        <fullName evidence="4">Outer-membrane lipoprotein LolB</fullName>
    </recommendedName>
</protein>
<gene>
    <name evidence="13" type="ORF">ENQ87_08975</name>
</gene>
<evidence type="ECO:0000256" key="11">
    <source>
        <dbReference type="ARBA" id="ARBA00023237"/>
    </source>
</evidence>
<dbReference type="EMBL" id="DSOV01000041">
    <property type="protein sequence ID" value="HEN42495.1"/>
    <property type="molecule type" value="Genomic_DNA"/>
</dbReference>
<comment type="subcellular location">
    <subcellularLocation>
        <location evidence="1">Cell outer membrane</location>
    </subcellularLocation>
</comment>
<keyword evidence="7" id="KW-0653">Protein transport</keyword>
<comment type="subunit">
    <text evidence="3">Monomer.</text>
</comment>
<evidence type="ECO:0000256" key="2">
    <source>
        <dbReference type="ARBA" id="ARBA00009696"/>
    </source>
</evidence>
<keyword evidence="5" id="KW-0813">Transport</keyword>
<dbReference type="Pfam" id="PF03550">
    <property type="entry name" value="LolB"/>
    <property type="match status" value="1"/>
</dbReference>
<keyword evidence="10" id="KW-0143">Chaperone</keyword>
<evidence type="ECO:0000256" key="1">
    <source>
        <dbReference type="ARBA" id="ARBA00004442"/>
    </source>
</evidence>
<evidence type="ECO:0000256" key="8">
    <source>
        <dbReference type="ARBA" id="ARBA00023136"/>
    </source>
</evidence>
<evidence type="ECO:0000256" key="9">
    <source>
        <dbReference type="ARBA" id="ARBA00023139"/>
    </source>
</evidence>
<keyword evidence="9" id="KW-0564">Palmitate</keyword>
<dbReference type="Gene3D" id="2.50.20.10">
    <property type="entry name" value="Lipoprotein localisation LolA/LolB/LppX"/>
    <property type="match status" value="1"/>
</dbReference>
<keyword evidence="6" id="KW-0732">Signal</keyword>
<keyword evidence="8" id="KW-0472">Membrane</keyword>
<evidence type="ECO:0000313" key="13">
    <source>
        <dbReference type="EMBL" id="HEN42495.1"/>
    </source>
</evidence>
<evidence type="ECO:0000256" key="10">
    <source>
        <dbReference type="ARBA" id="ARBA00023186"/>
    </source>
</evidence>
<dbReference type="GO" id="GO:0009279">
    <property type="term" value="C:cell outer membrane"/>
    <property type="evidence" value="ECO:0007669"/>
    <property type="project" value="UniProtKB-SubCell"/>
</dbReference>
<organism evidence="13">
    <name type="scientific">Geobacter metallireducens</name>
    <dbReference type="NCBI Taxonomy" id="28232"/>
    <lineage>
        <taxon>Bacteria</taxon>
        <taxon>Pseudomonadati</taxon>
        <taxon>Thermodesulfobacteriota</taxon>
        <taxon>Desulfuromonadia</taxon>
        <taxon>Geobacterales</taxon>
        <taxon>Geobacteraceae</taxon>
        <taxon>Geobacter</taxon>
    </lineage>
</organism>
<accession>A0A831UD29</accession>
<dbReference type="PROSITE" id="PS51257">
    <property type="entry name" value="PROKAR_LIPOPROTEIN"/>
    <property type="match status" value="1"/>
</dbReference>
<evidence type="ECO:0000256" key="6">
    <source>
        <dbReference type="ARBA" id="ARBA00022729"/>
    </source>
</evidence>
<evidence type="ECO:0000256" key="12">
    <source>
        <dbReference type="ARBA" id="ARBA00023288"/>
    </source>
</evidence>
<keyword evidence="11" id="KW-0998">Cell outer membrane</keyword>
<evidence type="ECO:0000256" key="5">
    <source>
        <dbReference type="ARBA" id="ARBA00022448"/>
    </source>
</evidence>
<evidence type="ECO:0000256" key="4">
    <source>
        <dbReference type="ARBA" id="ARBA00016202"/>
    </source>
</evidence>
<dbReference type="SUPFAM" id="SSF89392">
    <property type="entry name" value="Prokaryotic lipoproteins and lipoprotein localization factors"/>
    <property type="match status" value="1"/>
</dbReference>
<evidence type="ECO:0000256" key="7">
    <source>
        <dbReference type="ARBA" id="ARBA00022927"/>
    </source>
</evidence>
<name>A0A831UD29_GEOME</name>
<comment type="caution">
    <text evidence="13">The sequence shown here is derived from an EMBL/GenBank/DDBJ whole genome shotgun (WGS) entry which is preliminary data.</text>
</comment>
<proteinExistence type="inferred from homology"/>
<comment type="similarity">
    <text evidence="2">Belongs to the LolB family.</text>
</comment>
<sequence length="243" mass="25828">MSRVNSISPLRFPARATAVALLTILLLAALGCAGVPKPREPFIPGATVETLAAAVSLSVQTPEGSSGGTGYLLYRRPDRFHLVMLTPFGSTALEFFVRDDRVTVLFPSKGVAYAGSLADLPARGGLQGWRMMRWVLEGAPLFLPGAPRTVERTDAEGGETTTLYDGDGLLRRKISGDGEATYRDYQSAGGVAFPAVIEFTDPHGVRVKITFDEPEVNGPVDDAALTPNLEGLTLLPLASLRGT</sequence>
<dbReference type="InterPro" id="IPR029046">
    <property type="entry name" value="LolA/LolB/LppX"/>
</dbReference>
<dbReference type="GO" id="GO:0015031">
    <property type="term" value="P:protein transport"/>
    <property type="evidence" value="ECO:0007669"/>
    <property type="project" value="UniProtKB-KW"/>
</dbReference>
<reference evidence="13" key="1">
    <citation type="journal article" date="2020" name="mSystems">
        <title>Genome- and Community-Level Interaction Insights into Carbon Utilization and Element Cycling Functions of Hydrothermarchaeota in Hydrothermal Sediment.</title>
        <authorList>
            <person name="Zhou Z."/>
            <person name="Liu Y."/>
            <person name="Xu W."/>
            <person name="Pan J."/>
            <person name="Luo Z.H."/>
            <person name="Li M."/>
        </authorList>
    </citation>
    <scope>NUCLEOTIDE SEQUENCE [LARGE SCALE GENOMIC DNA]</scope>
    <source>
        <strain evidence="13">SpSt-349</strain>
    </source>
</reference>
<dbReference type="InterPro" id="IPR004565">
    <property type="entry name" value="OM_lipoprot_LolB"/>
</dbReference>
<dbReference type="AlphaFoldDB" id="A0A831UD29"/>